<organism evidence="1 2">
    <name type="scientific">Roseiflexus castenholzii (strain DSM 13941 / HLO8)</name>
    <dbReference type="NCBI Taxonomy" id="383372"/>
    <lineage>
        <taxon>Bacteria</taxon>
        <taxon>Bacillati</taxon>
        <taxon>Chloroflexota</taxon>
        <taxon>Chloroflexia</taxon>
        <taxon>Chloroflexales</taxon>
        <taxon>Roseiflexineae</taxon>
        <taxon>Roseiflexaceae</taxon>
        <taxon>Roseiflexus</taxon>
    </lineage>
</organism>
<proteinExistence type="predicted"/>
<accession>A7NPF6</accession>
<dbReference type="HOGENOM" id="CLU_2957799_0_0_0"/>
<sequence length="59" mass="6660">MEQRFYARYAGVIGGTTWSDVQRYLQSRALRPTTVEGWIAVAEAVRERARAEEVSVLSA</sequence>
<reference evidence="1 2" key="1">
    <citation type="submission" date="2007-08" db="EMBL/GenBank/DDBJ databases">
        <title>Complete sequence of Roseiflexus castenholzii DSM 13941.</title>
        <authorList>
            <consortium name="US DOE Joint Genome Institute"/>
            <person name="Copeland A."/>
            <person name="Lucas S."/>
            <person name="Lapidus A."/>
            <person name="Barry K."/>
            <person name="Glavina del Rio T."/>
            <person name="Dalin E."/>
            <person name="Tice H."/>
            <person name="Pitluck S."/>
            <person name="Thompson L.S."/>
            <person name="Brettin T."/>
            <person name="Bruce D."/>
            <person name="Detter J.C."/>
            <person name="Han C."/>
            <person name="Tapia R."/>
            <person name="Schmutz J."/>
            <person name="Larimer F."/>
            <person name="Land M."/>
            <person name="Hauser L."/>
            <person name="Kyrpides N."/>
            <person name="Mikhailova N."/>
            <person name="Bryant D.A."/>
            <person name="Hanada S."/>
            <person name="Tsukatani Y."/>
            <person name="Richardson P."/>
        </authorList>
    </citation>
    <scope>NUCLEOTIDE SEQUENCE [LARGE SCALE GENOMIC DNA]</scope>
    <source>
        <strain evidence="2">DSM 13941 / HLO8</strain>
    </source>
</reference>
<name>A7NPF6_ROSCS</name>
<evidence type="ECO:0000313" key="1">
    <source>
        <dbReference type="EMBL" id="ABU59452.1"/>
    </source>
</evidence>
<keyword evidence="2" id="KW-1185">Reference proteome</keyword>
<dbReference type="RefSeq" id="WP_012121876.1">
    <property type="nucleotide sequence ID" value="NC_009767.1"/>
</dbReference>
<dbReference type="Proteomes" id="UP000000263">
    <property type="component" value="Chromosome"/>
</dbReference>
<gene>
    <name evidence="1" type="ordered locus">Rcas_3402</name>
</gene>
<dbReference type="EMBL" id="CP000804">
    <property type="protein sequence ID" value="ABU59452.1"/>
    <property type="molecule type" value="Genomic_DNA"/>
</dbReference>
<protein>
    <submittedName>
        <fullName evidence="1">Uncharacterized protein</fullName>
    </submittedName>
</protein>
<dbReference type="eggNOG" id="COG0468">
    <property type="taxonomic scope" value="Bacteria"/>
</dbReference>
<dbReference type="KEGG" id="rca:Rcas_3402"/>
<dbReference type="AlphaFoldDB" id="A7NPF6"/>
<evidence type="ECO:0000313" key="2">
    <source>
        <dbReference type="Proteomes" id="UP000000263"/>
    </source>
</evidence>